<feature type="region of interest" description="Disordered" evidence="1">
    <location>
        <begin position="1"/>
        <end position="95"/>
    </location>
</feature>
<keyword evidence="3" id="KW-1185">Reference proteome</keyword>
<name>A0A4Z2E9D4_9TELE</name>
<comment type="caution">
    <text evidence="2">The sequence shown here is derived from an EMBL/GenBank/DDBJ whole genome shotgun (WGS) entry which is preliminary data.</text>
</comment>
<evidence type="ECO:0000313" key="2">
    <source>
        <dbReference type="EMBL" id="TNN25428.1"/>
    </source>
</evidence>
<dbReference type="Proteomes" id="UP000314294">
    <property type="component" value="Unassembled WGS sequence"/>
</dbReference>
<feature type="compositionally biased region" description="Basic and acidic residues" evidence="1">
    <location>
        <begin position="50"/>
        <end position="60"/>
    </location>
</feature>
<gene>
    <name evidence="2" type="ORF">EYF80_064443</name>
</gene>
<dbReference type="AlphaFoldDB" id="A0A4Z2E9D4"/>
<reference evidence="2 3" key="1">
    <citation type="submission" date="2019-03" db="EMBL/GenBank/DDBJ databases">
        <title>First draft genome of Liparis tanakae, snailfish: a comprehensive survey of snailfish specific genes.</title>
        <authorList>
            <person name="Kim W."/>
            <person name="Song I."/>
            <person name="Jeong J.-H."/>
            <person name="Kim D."/>
            <person name="Kim S."/>
            <person name="Ryu S."/>
            <person name="Song J.Y."/>
            <person name="Lee S.K."/>
        </authorList>
    </citation>
    <scope>NUCLEOTIDE SEQUENCE [LARGE SCALE GENOMIC DNA]</scope>
    <source>
        <tissue evidence="2">Muscle</tissue>
    </source>
</reference>
<organism evidence="2 3">
    <name type="scientific">Liparis tanakae</name>
    <name type="common">Tanaka's snailfish</name>
    <dbReference type="NCBI Taxonomy" id="230148"/>
    <lineage>
        <taxon>Eukaryota</taxon>
        <taxon>Metazoa</taxon>
        <taxon>Chordata</taxon>
        <taxon>Craniata</taxon>
        <taxon>Vertebrata</taxon>
        <taxon>Euteleostomi</taxon>
        <taxon>Actinopterygii</taxon>
        <taxon>Neopterygii</taxon>
        <taxon>Teleostei</taxon>
        <taxon>Neoteleostei</taxon>
        <taxon>Acanthomorphata</taxon>
        <taxon>Eupercaria</taxon>
        <taxon>Perciformes</taxon>
        <taxon>Cottioidei</taxon>
        <taxon>Cottales</taxon>
        <taxon>Liparidae</taxon>
        <taxon>Liparis</taxon>
    </lineage>
</organism>
<accession>A0A4Z2E9D4</accession>
<evidence type="ECO:0000256" key="1">
    <source>
        <dbReference type="SAM" id="MobiDB-lite"/>
    </source>
</evidence>
<proteinExistence type="predicted"/>
<sequence>MSSRWSPSPRRGPRVTAEPSGSFPESKTEHMLARARVRPREASCTPGAEPRGDEERRCSSDLRSSSSLASHRASSRAAASAGPGSARLSLGDPDFPHCVSLELI</sequence>
<dbReference type="EMBL" id="SRLO01012563">
    <property type="protein sequence ID" value="TNN25428.1"/>
    <property type="molecule type" value="Genomic_DNA"/>
</dbReference>
<feature type="compositionally biased region" description="Low complexity" evidence="1">
    <location>
        <begin position="61"/>
        <end position="91"/>
    </location>
</feature>
<evidence type="ECO:0000313" key="3">
    <source>
        <dbReference type="Proteomes" id="UP000314294"/>
    </source>
</evidence>
<protein>
    <submittedName>
        <fullName evidence="2">Uncharacterized protein</fullName>
    </submittedName>
</protein>